<dbReference type="PROSITE" id="PS50088">
    <property type="entry name" value="ANK_REPEAT"/>
    <property type="match status" value="3"/>
</dbReference>
<evidence type="ECO:0000313" key="7">
    <source>
        <dbReference type="Proteomes" id="UP001597215"/>
    </source>
</evidence>
<keyword evidence="2 3" id="KW-0040">ANK repeat</keyword>
<gene>
    <name evidence="6" type="ORF">ACFSAG_13960</name>
</gene>
<dbReference type="EMBL" id="JBHUEL010000011">
    <property type="protein sequence ID" value="MFD1767949.1"/>
    <property type="molecule type" value="Genomic_DNA"/>
</dbReference>
<feature type="repeat" description="ANK" evidence="3">
    <location>
        <begin position="99"/>
        <end position="131"/>
    </location>
</feature>
<dbReference type="InterPro" id="IPR036770">
    <property type="entry name" value="Ankyrin_rpt-contain_sf"/>
</dbReference>
<dbReference type="SMART" id="SM00248">
    <property type="entry name" value="ANK"/>
    <property type="match status" value="4"/>
</dbReference>
<keyword evidence="5" id="KW-0732">Signal</keyword>
<dbReference type="SUPFAM" id="SSF48403">
    <property type="entry name" value="Ankyrin repeat"/>
    <property type="match status" value="1"/>
</dbReference>
<dbReference type="PANTHER" id="PTHR24201:SF16">
    <property type="entry name" value="ANKYRIN-1-LIKE-RELATED"/>
    <property type="match status" value="1"/>
</dbReference>
<dbReference type="Proteomes" id="UP001597215">
    <property type="component" value="Unassembled WGS sequence"/>
</dbReference>
<keyword evidence="1" id="KW-0677">Repeat</keyword>
<feature type="compositionally biased region" description="Basic and acidic residues" evidence="4">
    <location>
        <begin position="191"/>
        <end position="201"/>
    </location>
</feature>
<evidence type="ECO:0000256" key="2">
    <source>
        <dbReference type="ARBA" id="ARBA00023043"/>
    </source>
</evidence>
<feature type="signal peptide" evidence="5">
    <location>
        <begin position="1"/>
        <end position="27"/>
    </location>
</feature>
<evidence type="ECO:0000256" key="5">
    <source>
        <dbReference type="SAM" id="SignalP"/>
    </source>
</evidence>
<feature type="repeat" description="ANK" evidence="3">
    <location>
        <begin position="132"/>
        <end position="164"/>
    </location>
</feature>
<dbReference type="PROSITE" id="PS50297">
    <property type="entry name" value="ANK_REP_REGION"/>
    <property type="match status" value="2"/>
</dbReference>
<sequence length="211" mass="22733">MLLMRNKARALFIAFLAAGLAVQPVSAQFSDSYNFLKAVDERDGNEAAKYLDEPGSVIVNTKRDGTGETALHIVVARRDETWLSYLLQKGANPNLADRKGVTPLMLATQLGFVEGAARLIKNKASVDGTNRSGETPLIRAVQLRNPEMVRLLLKSGANPDKRDAVAGLSAREYAAQDGRNSAILAIIERGGQADEPKKSGELDFSGIAEPK</sequence>
<dbReference type="RefSeq" id="WP_381516011.1">
    <property type="nucleotide sequence ID" value="NZ_JBHUEL010000011.1"/>
</dbReference>
<reference evidence="7" key="1">
    <citation type="journal article" date="2019" name="Int. J. Syst. Evol. Microbiol.">
        <title>The Global Catalogue of Microorganisms (GCM) 10K type strain sequencing project: providing services to taxonomists for standard genome sequencing and annotation.</title>
        <authorList>
            <consortium name="The Broad Institute Genomics Platform"/>
            <consortium name="The Broad Institute Genome Sequencing Center for Infectious Disease"/>
            <person name="Wu L."/>
            <person name="Ma J."/>
        </authorList>
    </citation>
    <scope>NUCLEOTIDE SEQUENCE [LARGE SCALE GENOMIC DNA]</scope>
    <source>
        <strain evidence="7">CGMCC 1.12449</strain>
    </source>
</reference>
<organism evidence="6 7">
    <name type="scientific">Sphingorhabdus buctiana</name>
    <dbReference type="NCBI Taxonomy" id="1508805"/>
    <lineage>
        <taxon>Bacteria</taxon>
        <taxon>Pseudomonadati</taxon>
        <taxon>Pseudomonadota</taxon>
        <taxon>Alphaproteobacteria</taxon>
        <taxon>Sphingomonadales</taxon>
        <taxon>Sphingomonadaceae</taxon>
        <taxon>Sphingorhabdus</taxon>
    </lineage>
</organism>
<proteinExistence type="predicted"/>
<keyword evidence="7" id="KW-1185">Reference proteome</keyword>
<dbReference type="Gene3D" id="1.25.40.20">
    <property type="entry name" value="Ankyrin repeat-containing domain"/>
    <property type="match status" value="1"/>
</dbReference>
<accession>A0ABW4MHV5</accession>
<evidence type="ECO:0000256" key="1">
    <source>
        <dbReference type="ARBA" id="ARBA00022737"/>
    </source>
</evidence>
<protein>
    <submittedName>
        <fullName evidence="6">Ankyrin repeat domain-containing protein</fullName>
    </submittedName>
</protein>
<comment type="caution">
    <text evidence="6">The sequence shown here is derived from an EMBL/GenBank/DDBJ whole genome shotgun (WGS) entry which is preliminary data.</text>
</comment>
<dbReference type="PANTHER" id="PTHR24201">
    <property type="entry name" value="ANK_REP_REGION DOMAIN-CONTAINING PROTEIN"/>
    <property type="match status" value="1"/>
</dbReference>
<evidence type="ECO:0000313" key="6">
    <source>
        <dbReference type="EMBL" id="MFD1767949.1"/>
    </source>
</evidence>
<feature type="repeat" description="ANK" evidence="3">
    <location>
        <begin position="66"/>
        <end position="98"/>
    </location>
</feature>
<feature type="region of interest" description="Disordered" evidence="4">
    <location>
        <begin position="190"/>
        <end position="211"/>
    </location>
</feature>
<name>A0ABW4MHV5_9SPHN</name>
<dbReference type="InterPro" id="IPR002110">
    <property type="entry name" value="Ankyrin_rpt"/>
</dbReference>
<feature type="chain" id="PRO_5045458277" evidence="5">
    <location>
        <begin position="28"/>
        <end position="211"/>
    </location>
</feature>
<evidence type="ECO:0000256" key="3">
    <source>
        <dbReference type="PROSITE-ProRule" id="PRU00023"/>
    </source>
</evidence>
<dbReference type="Pfam" id="PF12796">
    <property type="entry name" value="Ank_2"/>
    <property type="match status" value="1"/>
</dbReference>
<dbReference type="InterPro" id="IPR050776">
    <property type="entry name" value="Ank_Repeat/CDKN_Inhibitor"/>
</dbReference>
<evidence type="ECO:0000256" key="4">
    <source>
        <dbReference type="SAM" id="MobiDB-lite"/>
    </source>
</evidence>